<dbReference type="PANTHER" id="PTHR30336">
    <property type="entry name" value="INNER MEMBRANE PROTEIN, PROBABLE PERMEASE"/>
    <property type="match status" value="1"/>
</dbReference>
<keyword evidence="5" id="KW-1185">Reference proteome</keyword>
<keyword evidence="2" id="KW-1133">Transmembrane helix</keyword>
<dbReference type="HOGENOM" id="CLU_080658_0_0_5"/>
<dbReference type="RefSeq" id="WP_009210742.1">
    <property type="nucleotide sequence ID" value="NZ_CH672387.1"/>
</dbReference>
<dbReference type="GO" id="GO:0005886">
    <property type="term" value="C:plasma membrane"/>
    <property type="evidence" value="ECO:0007669"/>
    <property type="project" value="TreeGrafter"/>
</dbReference>
<dbReference type="GO" id="GO:0043164">
    <property type="term" value="P:Gram-negative-bacterium-type cell wall biogenesis"/>
    <property type="evidence" value="ECO:0007669"/>
    <property type="project" value="TreeGrafter"/>
</dbReference>
<accession>Q1YGA3</accession>
<sequence>MILASSAHPHSSGPGRDAPGDKPVRRSHRWMPRGVRRLCLAAVLVGVLLGGYLAGGFVRFAEEVSLLAKPAPIGAADGIVVLTGGALRIDQAIDLLKEGRGRRLLISGVNPGTSAATLARMTDTDRDLFACCVDLDYAALNTVGNAEIARNWAREQGFRDLILVTSDYHMPRSLREFDRIGELRSVTPYAVRRDDLWSAELMPNTAGLRVLLTEYAKLIAARVRLVFGVAQTDSVATELAGLDP</sequence>
<evidence type="ECO:0000256" key="2">
    <source>
        <dbReference type="SAM" id="Phobius"/>
    </source>
</evidence>
<evidence type="ECO:0000259" key="3">
    <source>
        <dbReference type="Pfam" id="PF02698"/>
    </source>
</evidence>
<keyword evidence="2" id="KW-0472">Membrane</keyword>
<protein>
    <recommendedName>
        <fullName evidence="3">DUF218 domain-containing protein</fullName>
    </recommendedName>
</protein>
<evidence type="ECO:0000256" key="1">
    <source>
        <dbReference type="SAM" id="MobiDB-lite"/>
    </source>
</evidence>
<dbReference type="Proteomes" id="UP000000321">
    <property type="component" value="Unassembled WGS sequence"/>
</dbReference>
<dbReference type="InterPro" id="IPR003848">
    <property type="entry name" value="DUF218"/>
</dbReference>
<dbReference type="InterPro" id="IPR051599">
    <property type="entry name" value="Cell_Envelope_Assoc"/>
</dbReference>
<dbReference type="OrthoDB" id="9812311at2"/>
<evidence type="ECO:0000313" key="4">
    <source>
        <dbReference type="EMBL" id="EAS49322.1"/>
    </source>
</evidence>
<organism evidence="4 5">
    <name type="scientific">Aurantimonas manganoxydans (strain ATCC BAA-1229 / DSM 21871 / SI85-9A1)</name>
    <dbReference type="NCBI Taxonomy" id="287752"/>
    <lineage>
        <taxon>Bacteria</taxon>
        <taxon>Pseudomonadati</taxon>
        <taxon>Pseudomonadota</taxon>
        <taxon>Alphaproteobacteria</taxon>
        <taxon>Hyphomicrobiales</taxon>
        <taxon>Aurantimonadaceae</taxon>
        <taxon>Aurantimonas</taxon>
    </lineage>
</organism>
<proteinExistence type="predicted"/>
<dbReference type="CDD" id="cd06259">
    <property type="entry name" value="YdcF-like"/>
    <property type="match status" value="1"/>
</dbReference>
<reference evidence="4 5" key="1">
    <citation type="journal article" date="2008" name="Appl. Environ. Microbiol.">
        <title>Genomic insights into Mn(II) oxidation by the marine alphaproteobacterium Aurantimonas sp. strain SI85-9A1.</title>
        <authorList>
            <person name="Dick G.J."/>
            <person name="Podell S."/>
            <person name="Johnson H.A."/>
            <person name="Rivera-Espinoza Y."/>
            <person name="Bernier-Latmani R."/>
            <person name="McCarthy J.K."/>
            <person name="Torpey J.W."/>
            <person name="Clement B.G."/>
            <person name="Gaasterland T."/>
            <person name="Tebo B.M."/>
        </authorList>
    </citation>
    <scope>NUCLEOTIDE SEQUENCE [LARGE SCALE GENOMIC DNA]</scope>
    <source>
        <strain evidence="4 5">SI85-9A1</strain>
    </source>
</reference>
<feature type="region of interest" description="Disordered" evidence="1">
    <location>
        <begin position="1"/>
        <end position="27"/>
    </location>
</feature>
<name>Q1YGA3_AURMS</name>
<dbReference type="GO" id="GO:0000270">
    <property type="term" value="P:peptidoglycan metabolic process"/>
    <property type="evidence" value="ECO:0007669"/>
    <property type="project" value="TreeGrafter"/>
</dbReference>
<dbReference type="PANTHER" id="PTHR30336:SF4">
    <property type="entry name" value="ENVELOPE BIOGENESIS FACTOR ELYC"/>
    <property type="match status" value="1"/>
</dbReference>
<comment type="caution">
    <text evidence="4">The sequence shown here is derived from an EMBL/GenBank/DDBJ whole genome shotgun (WGS) entry which is preliminary data.</text>
</comment>
<keyword evidence="2" id="KW-0812">Transmembrane</keyword>
<dbReference type="AlphaFoldDB" id="Q1YGA3"/>
<evidence type="ECO:0000313" key="5">
    <source>
        <dbReference type="Proteomes" id="UP000000321"/>
    </source>
</evidence>
<dbReference type="Pfam" id="PF02698">
    <property type="entry name" value="DUF218"/>
    <property type="match status" value="1"/>
</dbReference>
<feature type="domain" description="DUF218" evidence="3">
    <location>
        <begin position="77"/>
        <end position="214"/>
    </location>
</feature>
<dbReference type="BioCyc" id="AURANTIMONAS:SI859A1_02923-MONOMER"/>
<dbReference type="EMBL" id="AAPJ01000005">
    <property type="protein sequence ID" value="EAS49322.1"/>
    <property type="molecule type" value="Genomic_DNA"/>
</dbReference>
<gene>
    <name evidence="4" type="ORF">SI859A1_02923</name>
</gene>
<feature type="transmembrane region" description="Helical" evidence="2">
    <location>
        <begin position="38"/>
        <end position="58"/>
    </location>
</feature>